<name>A0A3P7KD27_STRVU</name>
<keyword evidence="2" id="KW-1185">Reference proteome</keyword>
<reference evidence="1 2" key="1">
    <citation type="submission" date="2018-11" db="EMBL/GenBank/DDBJ databases">
        <authorList>
            <consortium name="Pathogen Informatics"/>
        </authorList>
    </citation>
    <scope>NUCLEOTIDE SEQUENCE [LARGE SCALE GENOMIC DNA]</scope>
</reference>
<sequence>MRLLKKALFEVNEDVAISIEPPSETVAASPTIVGPGAPIHLLVVDPQKIRSRGGEKLKLKALGLISGRSHEISIDVKPDGPVTEGNVPPFEKENYVLILEHNFKEEEIAILKLEADPPSGTKFTLIGPISERFTVTNQGPLVYLTLNPCKVECTTPEAFTLLLIATYQGSQQYTTLSFTNPDKEEFTFLNTPYTAILEEETGVFKKAVKVMTKGKVKYKTVHIYCEIT</sequence>
<evidence type="ECO:0000313" key="2">
    <source>
        <dbReference type="Proteomes" id="UP000270094"/>
    </source>
</evidence>
<protein>
    <submittedName>
        <fullName evidence="1">Uncharacterized protein</fullName>
    </submittedName>
</protein>
<proteinExistence type="predicted"/>
<dbReference type="AlphaFoldDB" id="A0A3P7KD27"/>
<accession>A0A3P7KD27</accession>
<dbReference type="OrthoDB" id="5868067at2759"/>
<evidence type="ECO:0000313" key="1">
    <source>
        <dbReference type="EMBL" id="VDM66458.1"/>
    </source>
</evidence>
<gene>
    <name evidence="1" type="ORF">SVUK_LOCUS1456</name>
</gene>
<dbReference type="EMBL" id="UYYB01002847">
    <property type="protein sequence ID" value="VDM66458.1"/>
    <property type="molecule type" value="Genomic_DNA"/>
</dbReference>
<dbReference type="Proteomes" id="UP000270094">
    <property type="component" value="Unassembled WGS sequence"/>
</dbReference>
<organism evidence="1 2">
    <name type="scientific">Strongylus vulgaris</name>
    <name type="common">Blood worm</name>
    <dbReference type="NCBI Taxonomy" id="40348"/>
    <lineage>
        <taxon>Eukaryota</taxon>
        <taxon>Metazoa</taxon>
        <taxon>Ecdysozoa</taxon>
        <taxon>Nematoda</taxon>
        <taxon>Chromadorea</taxon>
        <taxon>Rhabditida</taxon>
        <taxon>Rhabditina</taxon>
        <taxon>Rhabditomorpha</taxon>
        <taxon>Strongyloidea</taxon>
        <taxon>Strongylidae</taxon>
        <taxon>Strongylus</taxon>
    </lineage>
</organism>